<feature type="binding site" evidence="5">
    <location>
        <position position="380"/>
    </location>
    <ligand>
        <name>Ca(2+)</name>
        <dbReference type="ChEBI" id="CHEBI:29108"/>
    </ligand>
</feature>
<dbReference type="InterPro" id="IPR043147">
    <property type="entry name" value="Penicillin_amidase_A-knob"/>
</dbReference>
<accession>A0A4S8NG08</accession>
<dbReference type="OrthoDB" id="5240333at2"/>
<keyword evidence="9" id="KW-1185">Reference proteome</keyword>
<dbReference type="PIRSF" id="PIRSF001227">
    <property type="entry name" value="Pen_acylase"/>
    <property type="match status" value="1"/>
</dbReference>
<evidence type="ECO:0000313" key="8">
    <source>
        <dbReference type="EMBL" id="THV14802.1"/>
    </source>
</evidence>
<feature type="binding site" evidence="5">
    <location>
        <position position="383"/>
    </location>
    <ligand>
        <name>Ca(2+)</name>
        <dbReference type="ChEBI" id="CHEBI:29108"/>
    </ligand>
</feature>
<feature type="binding site" evidence="5">
    <location>
        <position position="212"/>
    </location>
    <ligand>
        <name>Ca(2+)</name>
        <dbReference type="ChEBI" id="CHEBI:29108"/>
    </ligand>
</feature>
<dbReference type="Gene3D" id="2.30.120.10">
    <property type="match status" value="1"/>
</dbReference>
<keyword evidence="5" id="KW-0106">Calcium</keyword>
<evidence type="ECO:0000256" key="7">
    <source>
        <dbReference type="SAM" id="Phobius"/>
    </source>
</evidence>
<keyword evidence="7" id="KW-0472">Membrane</keyword>
<dbReference type="GO" id="GO:0017000">
    <property type="term" value="P:antibiotic biosynthetic process"/>
    <property type="evidence" value="ECO:0007669"/>
    <property type="project" value="InterPro"/>
</dbReference>
<dbReference type="SUPFAM" id="SSF56235">
    <property type="entry name" value="N-terminal nucleophile aminohydrolases (Ntn hydrolases)"/>
    <property type="match status" value="1"/>
</dbReference>
<evidence type="ECO:0000256" key="2">
    <source>
        <dbReference type="ARBA" id="ARBA00022801"/>
    </source>
</evidence>
<evidence type="ECO:0000313" key="9">
    <source>
        <dbReference type="Proteomes" id="UP000307087"/>
    </source>
</evidence>
<protein>
    <submittedName>
        <fullName evidence="8">Penicillin acylase family protein</fullName>
    </submittedName>
</protein>
<feature type="transmembrane region" description="Helical" evidence="7">
    <location>
        <begin position="20"/>
        <end position="43"/>
    </location>
</feature>
<name>A0A4S8NG08_9ACTN</name>
<dbReference type="EMBL" id="STGW01000004">
    <property type="protein sequence ID" value="THV14802.1"/>
    <property type="molecule type" value="Genomic_DNA"/>
</dbReference>
<comment type="similarity">
    <text evidence="1">Belongs to the peptidase S45 family.</text>
</comment>
<evidence type="ECO:0000256" key="1">
    <source>
        <dbReference type="ARBA" id="ARBA00006586"/>
    </source>
</evidence>
<dbReference type="Gene3D" id="1.10.1400.10">
    <property type="match status" value="1"/>
</dbReference>
<keyword evidence="7" id="KW-0812">Transmembrane</keyword>
<dbReference type="GO" id="GO:0046872">
    <property type="term" value="F:metal ion binding"/>
    <property type="evidence" value="ECO:0007669"/>
    <property type="project" value="UniProtKB-KW"/>
</dbReference>
<comment type="caution">
    <text evidence="8">The sequence shown here is derived from an EMBL/GenBank/DDBJ whole genome shotgun (WGS) entry which is preliminary data.</text>
</comment>
<feature type="active site" description="Nucleophile" evidence="4">
    <location>
        <position position="302"/>
    </location>
</feature>
<dbReference type="Gene3D" id="3.60.20.10">
    <property type="entry name" value="Glutamine Phosphoribosylpyrophosphate, subunit 1, domain 1"/>
    <property type="match status" value="1"/>
</dbReference>
<dbReference type="Gene3D" id="1.10.439.10">
    <property type="entry name" value="Penicillin Amidohydrolase, domain 1"/>
    <property type="match status" value="1"/>
</dbReference>
<sequence length="901" mass="96589">MVEGTTNGTRRGFRAWSRQLKWFAGIAVVLVIALVAGLTTAVVTVRRSWPQTSGELVVPGLEGEVRVVRDDAGIPQIYADSMNDLMLAQGYVHAQDRFFEMDVRRHATAGRLSELFGEASLETDLVVRTLGWRDVAEQEVKLLQPATRNALDAYAEGVNAYLAGRPTGDISLEYTLLGLTGLDYTPEDWSAVDSLAWLKAMAWDLRGNLEEEIGRALTAAAVGPGRAAALHPDYPVAEHPPIVGQGAVGPDGFDQDAEPTEGSVPDQGDPASAPDAVAALARTSGVVSALPALLGKGDGIGSNGWVVGGEHTTSGAPILANDPHLGVSLPGVWTQVGLHCRTLSAQCPLDVAGFSFSGVPGVVIGHNRDIAWGFTNLAPDVTDLFVERLDGDEWEYDGRLRPLTTREETIEVRDGDDISLTVRSTDHGPLLSDLAELSDDGGRLDSGVDYTDDGLVDQLDQVGDAAAEAGPDTGEGTELGVSLAWTALEPRPTADALLALNMASDWDSFRTALAGFAAPGQNVVYADTEGHIGYQATGLVPIRRRGNDGRQPAAGWLPETGWTGRHIPYEDLPSVLDPEGGVITTANQAVIDPARYQPFLTSDWDQGYRSTRIGELLAEEVAAGGIDVERMAAVQLDEWSAMGAVLTPYLLGIDLPAGYYSDGQRLLRGWDHQERADSAAAAYFNVVWREVLRRTFTDELPEGLAPDGGDRWFSVVTGLLQRPSSPWWDDVETEDVVEKRDDVLEAALLAARDELTARQSPKADEWTWGALHELDLRSSTLGESGIGVVEALFNRGGWDVGGGSSIVNATGWDASATTRQPQGTVADYGVVTAPSMRMVVPMDDLDAARWINLTGVSGHAFHPHYTDQTDLWARGDTLPWAFGEDAVEDAGEDVLTLQPQD</sequence>
<dbReference type="InterPro" id="IPR043146">
    <property type="entry name" value="Penicillin_amidase_N_B-knob"/>
</dbReference>
<dbReference type="AlphaFoldDB" id="A0A4S8NG08"/>
<dbReference type="Pfam" id="PF01804">
    <property type="entry name" value="Penicil_amidase"/>
    <property type="match status" value="1"/>
</dbReference>
<proteinExistence type="inferred from homology"/>
<keyword evidence="7" id="KW-1133">Transmembrane helix</keyword>
<dbReference type="InterPro" id="IPR014395">
    <property type="entry name" value="Pen/GL7ACA/AHL_acylase"/>
</dbReference>
<evidence type="ECO:0000256" key="5">
    <source>
        <dbReference type="PIRSR" id="PIRSR001227-2"/>
    </source>
</evidence>
<gene>
    <name evidence="8" type="ORF">E9934_09170</name>
</gene>
<comment type="cofactor">
    <cofactor evidence="5">
        <name>Ca(2+)</name>
        <dbReference type="ChEBI" id="CHEBI:29108"/>
    </cofactor>
    <text evidence="5">Binds 1 Ca(2+) ion per dimer.</text>
</comment>
<organism evidence="8 9">
    <name type="scientific">Nocardioides caeni</name>
    <dbReference type="NCBI Taxonomy" id="574700"/>
    <lineage>
        <taxon>Bacteria</taxon>
        <taxon>Bacillati</taxon>
        <taxon>Actinomycetota</taxon>
        <taxon>Actinomycetes</taxon>
        <taxon>Propionibacteriales</taxon>
        <taxon>Nocardioidaceae</taxon>
        <taxon>Nocardioides</taxon>
    </lineage>
</organism>
<dbReference type="CDD" id="cd03747">
    <property type="entry name" value="Ntn_PGA_like"/>
    <property type="match status" value="1"/>
</dbReference>
<dbReference type="Proteomes" id="UP000307087">
    <property type="component" value="Unassembled WGS sequence"/>
</dbReference>
<dbReference type="PANTHER" id="PTHR34218">
    <property type="entry name" value="PEPTIDASE S45 PENICILLIN AMIDASE"/>
    <property type="match status" value="1"/>
</dbReference>
<dbReference type="PANTHER" id="PTHR34218:SF4">
    <property type="entry name" value="ACYL-HOMOSERINE LACTONE ACYLASE QUIP"/>
    <property type="match status" value="1"/>
</dbReference>
<reference evidence="8 9" key="1">
    <citation type="journal article" date="2009" name="Int. J. Syst. Evol. Microbiol.">
        <title>Nocardioides caeni sp. nov., isolated from wastewater.</title>
        <authorList>
            <person name="Yoon J.H."/>
            <person name="Kang S.J."/>
            <person name="Park S."/>
            <person name="Kim W."/>
            <person name="Oh T.K."/>
        </authorList>
    </citation>
    <scope>NUCLEOTIDE SEQUENCE [LARGE SCALE GENOMIC DNA]</scope>
    <source>
        <strain evidence="8 9">DSM 23134</strain>
    </source>
</reference>
<evidence type="ECO:0000256" key="4">
    <source>
        <dbReference type="PIRSR" id="PIRSR001227-1"/>
    </source>
</evidence>
<dbReference type="GO" id="GO:0016811">
    <property type="term" value="F:hydrolase activity, acting on carbon-nitrogen (but not peptide) bonds, in linear amides"/>
    <property type="evidence" value="ECO:0007669"/>
    <property type="project" value="InterPro"/>
</dbReference>
<evidence type="ECO:0000256" key="6">
    <source>
        <dbReference type="SAM" id="MobiDB-lite"/>
    </source>
</evidence>
<dbReference type="InterPro" id="IPR023343">
    <property type="entry name" value="Penicillin_amidase_dom1"/>
</dbReference>
<dbReference type="InterPro" id="IPR029055">
    <property type="entry name" value="Ntn_hydrolases_N"/>
</dbReference>
<feature type="region of interest" description="Disordered" evidence="6">
    <location>
        <begin position="244"/>
        <end position="273"/>
    </location>
</feature>
<dbReference type="InterPro" id="IPR002692">
    <property type="entry name" value="S45"/>
</dbReference>
<keyword evidence="2" id="KW-0378">Hydrolase</keyword>
<keyword evidence="5" id="KW-0479">Metal-binding</keyword>
<dbReference type="RefSeq" id="WP_136562564.1">
    <property type="nucleotide sequence ID" value="NZ_BAABLS010000008.1"/>
</dbReference>
<evidence type="ECO:0000256" key="3">
    <source>
        <dbReference type="ARBA" id="ARBA00023145"/>
    </source>
</evidence>
<keyword evidence="3" id="KW-0865">Zymogen</keyword>